<feature type="signal peptide" evidence="1">
    <location>
        <begin position="1"/>
        <end position="19"/>
    </location>
</feature>
<feature type="chain" id="PRO_5005583447" evidence="1">
    <location>
        <begin position="20"/>
        <end position="56"/>
    </location>
</feature>
<protein>
    <submittedName>
        <fullName evidence="2">Uncharacterized protein</fullName>
    </submittedName>
</protein>
<sequence length="56" mass="6330">MMIVIMIMIMMMMMMMTRSLKEEKIIITGSDSLVCGAAILPVKFLPAYGSLIHVFF</sequence>
<reference evidence="2" key="1">
    <citation type="submission" date="2015-07" db="EMBL/GenBank/DDBJ databases">
        <title>MeaNS - Measles Nucleotide Surveillance Program.</title>
        <authorList>
            <person name="Tran T."/>
            <person name="Druce J."/>
        </authorList>
    </citation>
    <scope>NUCLEOTIDE SEQUENCE</scope>
    <source>
        <strain evidence="2">UCB-OBI-ISO-001</strain>
        <tissue evidence="2">Gonad</tissue>
    </source>
</reference>
<organism evidence="2">
    <name type="scientific">Octopus bimaculoides</name>
    <name type="common">California two-spotted octopus</name>
    <dbReference type="NCBI Taxonomy" id="37653"/>
    <lineage>
        <taxon>Eukaryota</taxon>
        <taxon>Metazoa</taxon>
        <taxon>Spiralia</taxon>
        <taxon>Lophotrochozoa</taxon>
        <taxon>Mollusca</taxon>
        <taxon>Cephalopoda</taxon>
        <taxon>Coleoidea</taxon>
        <taxon>Octopodiformes</taxon>
        <taxon>Octopoda</taxon>
        <taxon>Incirrata</taxon>
        <taxon>Octopodidae</taxon>
        <taxon>Octopus</taxon>
    </lineage>
</organism>
<accession>A0A0L8H435</accession>
<gene>
    <name evidence="2" type="ORF">OCBIM_22022944mg</name>
</gene>
<dbReference type="AlphaFoldDB" id="A0A0L8H435"/>
<name>A0A0L8H435_OCTBM</name>
<keyword evidence="1" id="KW-0732">Signal</keyword>
<dbReference type="EMBL" id="KQ419327">
    <property type="protein sequence ID" value="KOF83962.1"/>
    <property type="molecule type" value="Genomic_DNA"/>
</dbReference>
<evidence type="ECO:0000313" key="2">
    <source>
        <dbReference type="EMBL" id="KOF83962.1"/>
    </source>
</evidence>
<proteinExistence type="predicted"/>
<evidence type="ECO:0000256" key="1">
    <source>
        <dbReference type="SAM" id="SignalP"/>
    </source>
</evidence>